<feature type="transmembrane region" description="Helical" evidence="1">
    <location>
        <begin position="340"/>
        <end position="361"/>
    </location>
</feature>
<keyword evidence="1" id="KW-0812">Transmembrane</keyword>
<proteinExistence type="predicted"/>
<feature type="transmembrane region" description="Helical" evidence="1">
    <location>
        <begin position="282"/>
        <end position="301"/>
    </location>
</feature>
<accession>A0A1F5PEG6</accession>
<protein>
    <recommendedName>
        <fullName evidence="4">DUF2723 domain-containing protein</fullName>
    </recommendedName>
</protein>
<dbReference type="STRING" id="1817828.A2722_03890"/>
<evidence type="ECO:0000313" key="3">
    <source>
        <dbReference type="Proteomes" id="UP000178377"/>
    </source>
</evidence>
<feature type="transmembrane region" description="Helical" evidence="1">
    <location>
        <begin position="373"/>
        <end position="394"/>
    </location>
</feature>
<dbReference type="InterPro" id="IPR052724">
    <property type="entry name" value="GT117_domain-containing"/>
</dbReference>
<dbReference type="PANTHER" id="PTHR16214:SF3">
    <property type="entry name" value="TRANSMEMBRANE PROTEIN 260"/>
    <property type="match status" value="1"/>
</dbReference>
<evidence type="ECO:0000313" key="2">
    <source>
        <dbReference type="EMBL" id="OGE88346.1"/>
    </source>
</evidence>
<dbReference type="Pfam" id="PF11028">
    <property type="entry name" value="TMEM260-like"/>
    <property type="match status" value="1"/>
</dbReference>
<feature type="transmembrane region" description="Helical" evidence="1">
    <location>
        <begin position="55"/>
        <end position="73"/>
    </location>
</feature>
<organism evidence="2 3">
    <name type="scientific">Candidatus Doudnabacteria bacterium RIFCSPHIGHO2_01_FULL_50_11</name>
    <dbReference type="NCBI Taxonomy" id="1817828"/>
    <lineage>
        <taxon>Bacteria</taxon>
        <taxon>Candidatus Doudnaibacteriota</taxon>
    </lineage>
</organism>
<dbReference type="EMBL" id="MFEO01000034">
    <property type="protein sequence ID" value="OGE88346.1"/>
    <property type="molecule type" value="Genomic_DNA"/>
</dbReference>
<evidence type="ECO:0008006" key="4">
    <source>
        <dbReference type="Google" id="ProtNLM"/>
    </source>
</evidence>
<dbReference type="AlphaFoldDB" id="A0A1F5PEG6"/>
<feature type="transmembrane region" description="Helical" evidence="1">
    <location>
        <begin position="143"/>
        <end position="162"/>
    </location>
</feature>
<keyword evidence="1" id="KW-0472">Membrane</keyword>
<feature type="transmembrane region" description="Helical" evidence="1">
    <location>
        <begin position="118"/>
        <end position="136"/>
    </location>
</feature>
<feature type="transmembrane region" description="Helical" evidence="1">
    <location>
        <begin position="80"/>
        <end position="106"/>
    </location>
</feature>
<feature type="transmembrane region" description="Helical" evidence="1">
    <location>
        <begin position="174"/>
        <end position="199"/>
    </location>
</feature>
<evidence type="ECO:0000256" key="1">
    <source>
        <dbReference type="SAM" id="Phobius"/>
    </source>
</evidence>
<feature type="transmembrane region" description="Helical" evidence="1">
    <location>
        <begin position="308"/>
        <end position="328"/>
    </location>
</feature>
<name>A0A1F5PEG6_9BACT</name>
<reference evidence="2 3" key="1">
    <citation type="journal article" date="2016" name="Nat. Commun.">
        <title>Thousands of microbial genomes shed light on interconnected biogeochemical processes in an aquifer system.</title>
        <authorList>
            <person name="Anantharaman K."/>
            <person name="Brown C.T."/>
            <person name="Hug L.A."/>
            <person name="Sharon I."/>
            <person name="Castelle C.J."/>
            <person name="Probst A.J."/>
            <person name="Thomas B.C."/>
            <person name="Singh A."/>
            <person name="Wilkins M.J."/>
            <person name="Karaoz U."/>
            <person name="Brodie E.L."/>
            <person name="Williams K.H."/>
            <person name="Hubbard S.S."/>
            <person name="Banfield J.F."/>
        </authorList>
    </citation>
    <scope>NUCLEOTIDE SEQUENCE [LARGE SCALE GENOMIC DNA]</scope>
</reference>
<dbReference type="Proteomes" id="UP000178377">
    <property type="component" value="Unassembled WGS sequence"/>
</dbReference>
<feature type="transmembrane region" description="Helical" evidence="1">
    <location>
        <begin position="211"/>
        <end position="228"/>
    </location>
</feature>
<comment type="caution">
    <text evidence="2">The sequence shown here is derived from an EMBL/GenBank/DDBJ whole genome shotgun (WGS) entry which is preliminary data.</text>
</comment>
<keyword evidence="1" id="KW-1133">Transmembrane helix</keyword>
<dbReference type="InterPro" id="IPR021280">
    <property type="entry name" value="TMEM260-like"/>
</dbReference>
<sequence length="611" mass="67973">MNMRRPSLHTILAGLAGIIPFFVYAATAPRTIFLGDNAEFLTAGATLGIPHPPGYPLLTILLKLFSFLPWGSLEWRMNLLSCVAASVGLVFLYLITTRLLAMLVFSGEGEFINTTTRAWLGAATTLLFAFTGLFWSQAIVAEAYALNFLFFTVLLWLLLCYWKEPRGRTLFVVAFLYGLGLGNHHILLLFTPFFLIGFIFGKAPMPRPRQVATAIIFFFLGLLVYAYLPLRSAQHPALDWGGVSRSVEAFWNHVLRRAYQDYGNAGYVDGKLVSLLSFGFDLLRQFGGLLVLAPVGLWAIFKKLNLLGWLMVGMFVFSTAGLIAIRSLPYTEEAAANYSVYYLPAYAIVLVWMAIGASAAFRFASTRFSRAAAYSRSLPVLFLVMGGVIFAFNFQENNLSGFQFLNVYSTALLENLELNAVLAVAPEGPVNDSLIFSLKYQQAVRNLRPDVTIVSLPQVFASPDSGLLSAVFREPDLRKQRVKLLDYILSQPRFSDRPIYTTFLAEVLRPQDWQSFSNGTAYRLSAASGEKLSLQVAIVSLTDADYEILQYDLFGNDLLAQYYYAQGALAADMGNLGEAQTYFIAAIQSDYDVSGADHEAFRFHRNKVFAK</sequence>
<dbReference type="PANTHER" id="PTHR16214">
    <property type="entry name" value="TRANSMEMBRANE PROTEIN 260"/>
    <property type="match status" value="1"/>
</dbReference>
<gene>
    <name evidence="2" type="ORF">A2722_03890</name>
</gene>